<feature type="region of interest" description="Disordered" evidence="1">
    <location>
        <begin position="137"/>
        <end position="210"/>
    </location>
</feature>
<dbReference type="GO" id="GO:0004674">
    <property type="term" value="F:protein serine/threonine kinase activity"/>
    <property type="evidence" value="ECO:0007669"/>
    <property type="project" value="InterPro"/>
</dbReference>
<feature type="domain" description="Protein kinase" evidence="2">
    <location>
        <begin position="242"/>
        <end position="625"/>
    </location>
</feature>
<feature type="region of interest" description="Disordered" evidence="1">
    <location>
        <begin position="1"/>
        <end position="31"/>
    </location>
</feature>
<feature type="compositionally biased region" description="Basic and acidic residues" evidence="1">
    <location>
        <begin position="1618"/>
        <end position="1634"/>
    </location>
</feature>
<feature type="region of interest" description="Disordered" evidence="1">
    <location>
        <begin position="1190"/>
        <end position="1243"/>
    </location>
</feature>
<dbReference type="GO" id="GO:0004521">
    <property type="term" value="F:RNA endonuclease activity"/>
    <property type="evidence" value="ECO:0007669"/>
    <property type="project" value="InterPro"/>
</dbReference>
<feature type="compositionally biased region" description="Basic residues" evidence="1">
    <location>
        <begin position="1712"/>
        <end position="1725"/>
    </location>
</feature>
<evidence type="ECO:0000256" key="1">
    <source>
        <dbReference type="SAM" id="MobiDB-lite"/>
    </source>
</evidence>
<dbReference type="SMART" id="SM00220">
    <property type="entry name" value="S_TKc"/>
    <property type="match status" value="1"/>
</dbReference>
<feature type="compositionally biased region" description="Basic and acidic residues" evidence="1">
    <location>
        <begin position="1528"/>
        <end position="1550"/>
    </location>
</feature>
<dbReference type="PANTHER" id="PTHR13954:SF6">
    <property type="entry name" value="NON-SPECIFIC SERINE_THREONINE PROTEIN KINASE"/>
    <property type="match status" value="1"/>
</dbReference>
<feature type="region of interest" description="Disordered" evidence="1">
    <location>
        <begin position="877"/>
        <end position="1025"/>
    </location>
</feature>
<feature type="compositionally biased region" description="Low complexity" evidence="1">
    <location>
        <begin position="1326"/>
        <end position="1336"/>
    </location>
</feature>
<dbReference type="Gene3D" id="1.10.510.10">
    <property type="entry name" value="Transferase(Phosphotransferase) domain 1"/>
    <property type="match status" value="1"/>
</dbReference>
<dbReference type="InterPro" id="IPR011009">
    <property type="entry name" value="Kinase-like_dom_sf"/>
</dbReference>
<feature type="compositionally biased region" description="Low complexity" evidence="1">
    <location>
        <begin position="1379"/>
        <end position="1405"/>
    </location>
</feature>
<feature type="compositionally biased region" description="Low complexity" evidence="1">
    <location>
        <begin position="1216"/>
        <end position="1230"/>
    </location>
</feature>
<dbReference type="EMBL" id="CDMZ01001719">
    <property type="protein sequence ID" value="CEM36644.1"/>
    <property type="molecule type" value="Genomic_DNA"/>
</dbReference>
<evidence type="ECO:0000259" key="2">
    <source>
        <dbReference type="PROSITE" id="PS50011"/>
    </source>
</evidence>
<dbReference type="VEuPathDB" id="CryptoDB:Cvel_24044"/>
<accession>A0A0G4H048</accession>
<sequence>MHRNRRSTTHQVRGSACHFSRIPPAPPPPSPPLTDMPSCLPACLQTKYNYSYNLCPDVIVFIDDNQGHHIINNCPRCAYGTTSPELWLPLSYESGQALVYNGSKDTDLADSNWDTRSIKKGRHSLFGADASVRSQGFRSYHGSSRGGLGRGFPGFSGGSQRGDNMSMNTRRRGDFRGQSDDGMGGPSRNYPEPPLAPIQEDHTGGRAKETDVAERLDAKFCQTSFGDEVGDSWGGINETGSYNSMATVGVCRDDDRVKVYEGLRRQYWVDGRSVMEFCVQKEIPIDRSWLTQGALIELENCLSTLKLLGETSPHIVKVKGTYCVSETEGSAANPSLFYVALERCEGSLGSPTFWTPAMIETARSLYSEVYIRPELVDLMRQMLEGLRDMHQANIPHGRLHPNNILIKVSRKRRGAGSASEGVSPVSSGSKRGDAVVKIGDICGILRYLSIFFLVEVEGPGGKKSAGINSQTIIKKIEQSYADLMWRPPEFIARLSNMVKEIYHRQQTQGKISSGEGNKPVEHIFGPESFGEKSGDTFRAKRVAFLKAADVWSSGVILFFMATGGKHPFGDTSKHSPCVRAIKGDLRVNMELLRRKPILRDLVNKMLATNPFKRPSIEQCLEHPLFWRRSTILAFLLNVHWMARAACADDDFPLLLPFPHTGAMSVFFAARKLGDLEDEGNSGVLERVNHQWQCVKISPNIPGMAADKKQALSDLVSSFREEAKKVLEKDVPSLEFLIQSSEVPRDGGPPQYGGILGRLQITFRRFKQNKFLDVDWGNLKCDVRGLLCFLAAILQEAFQERPPMTPPAGRGRGGAEEGGVLEALTMVRDVVHEFAPGVLSPCELLWKYNLFILPPALSGDRNRDEKETIARLLKACKKKEDAQRYEDNEERHRREQAERTQRSTTVITRIKTPSPSPSPPPGAMHRHEPEREEDLVSQQGYHRGRERERKFPPQHQHQRKLMKRSRSEEDLESRMSSVAEPMGAQRGTQGGFTRIPNPPPGPLSISSRDSRAHFGHAPPPPGITPAFGARNQQGGMQRDLAAAFANVSSDGGHPSRPTSAGSQHPSVTFHGALHGGSIQNGTFHQGGDNHQHGPVNQNIHHAPVNHGTVHNHHAPVHNHHQNAPVHHQHAPVHIHYHVPPSCPHSRDPTPPTSVEIRARLPEQPMPQDIPNNQNQQVTPAFDQQAVILQGLQQQQQGRSLSPMPPHAQEIPHGQLHQQSPFMPQVQQQQQQQGGGMPNPGMFMQPPGMVNMAVSLMSTVPPQFLIDMSQQVFHQTQMHQQQMQHMQMQAHQHHQQTTAPALTDHPPPFQADPQRRAVLQVTPPPGLPQLQQNQAQPPTFNQSNVPQMPILRDPQTTQQQHQQQEPGNQVQPGLSFSAPKPNQQQTPEVTQQHSQQQHTEEAQQPNQPNTLRVSRPSARPSSARSSQQALEQIDSLASRGRKNQKGAVKSRGSTRQSTPSNQHQESTSLSHTPKESGPSKVPLTVSTVVTSGGAAAKGRQRDSIETTLGGHPSLPTSTASSAARVPVGKEAARALPEHQQKTEEGETQERKPFPGTEAPCTPPLNPALRRHADWTPPENLPTTRPPAAGGNVTAVQDSRTPVPLSLSEHIDLSSASEMMTTRREVAGRQRREEPRETPNSPPPSTARPRTSLFVMADQSHPVVFQTPERNPEFQGPSALYSDAGKPVPSPESRSGDEGEAGVSPPRGNEVFVGRGKRRGKFRGRGGK</sequence>
<protein>
    <recommendedName>
        <fullName evidence="2">Protein kinase domain-containing protein</fullName>
    </recommendedName>
</protein>
<feature type="compositionally biased region" description="Gly residues" evidence="1">
    <location>
        <begin position="144"/>
        <end position="160"/>
    </location>
</feature>
<dbReference type="PANTHER" id="PTHR13954">
    <property type="entry name" value="IRE1-RELATED"/>
    <property type="match status" value="1"/>
</dbReference>
<feature type="region of interest" description="Disordered" evidence="1">
    <location>
        <begin position="1274"/>
        <end position="1725"/>
    </location>
</feature>
<feature type="compositionally biased region" description="Low complexity" evidence="1">
    <location>
        <begin position="1274"/>
        <end position="1288"/>
    </location>
</feature>
<dbReference type="InterPro" id="IPR000719">
    <property type="entry name" value="Prot_kinase_dom"/>
</dbReference>
<dbReference type="InterPro" id="IPR045133">
    <property type="entry name" value="IRE1/2-like"/>
</dbReference>
<feature type="compositionally biased region" description="Low complexity" evidence="1">
    <location>
        <begin position="1352"/>
        <end position="1370"/>
    </location>
</feature>
<dbReference type="GO" id="GO:0051082">
    <property type="term" value="F:unfolded protein binding"/>
    <property type="evidence" value="ECO:0007669"/>
    <property type="project" value="TreeGrafter"/>
</dbReference>
<dbReference type="GO" id="GO:1990604">
    <property type="term" value="C:IRE1-TRAF2-ASK1 complex"/>
    <property type="evidence" value="ECO:0007669"/>
    <property type="project" value="TreeGrafter"/>
</dbReference>
<dbReference type="GO" id="GO:0005524">
    <property type="term" value="F:ATP binding"/>
    <property type="evidence" value="ECO:0007669"/>
    <property type="project" value="InterPro"/>
</dbReference>
<organism evidence="3">
    <name type="scientific">Chromera velia CCMP2878</name>
    <dbReference type="NCBI Taxonomy" id="1169474"/>
    <lineage>
        <taxon>Eukaryota</taxon>
        <taxon>Sar</taxon>
        <taxon>Alveolata</taxon>
        <taxon>Colpodellida</taxon>
        <taxon>Chromeraceae</taxon>
        <taxon>Chromera</taxon>
    </lineage>
</organism>
<feature type="compositionally biased region" description="Basic and acidic residues" evidence="1">
    <location>
        <begin position="877"/>
        <end position="900"/>
    </location>
</feature>
<name>A0A0G4H048_9ALVE</name>
<dbReference type="GO" id="GO:0036498">
    <property type="term" value="P:IRE1-mediated unfolded protein response"/>
    <property type="evidence" value="ECO:0007669"/>
    <property type="project" value="TreeGrafter"/>
</dbReference>
<feature type="compositionally biased region" description="Polar residues" evidence="1">
    <location>
        <begin position="1449"/>
        <end position="1469"/>
    </location>
</feature>
<feature type="compositionally biased region" description="Low complexity" evidence="1">
    <location>
        <begin position="1412"/>
        <end position="1427"/>
    </location>
</feature>
<proteinExistence type="predicted"/>
<dbReference type="SUPFAM" id="SSF56112">
    <property type="entry name" value="Protein kinase-like (PK-like)"/>
    <property type="match status" value="1"/>
</dbReference>
<feature type="compositionally biased region" description="Basic and acidic residues" evidence="1">
    <location>
        <begin position="199"/>
        <end position="210"/>
    </location>
</feature>
<gene>
    <name evidence="3" type="ORF">Cvel_24044</name>
</gene>
<dbReference type="PROSITE" id="PS50011">
    <property type="entry name" value="PROTEIN_KINASE_DOM"/>
    <property type="match status" value="1"/>
</dbReference>
<dbReference type="Pfam" id="PF00069">
    <property type="entry name" value="Pkinase"/>
    <property type="match status" value="1"/>
</dbReference>
<evidence type="ECO:0000313" key="3">
    <source>
        <dbReference type="EMBL" id="CEM36644.1"/>
    </source>
</evidence>
<reference evidence="3" key="1">
    <citation type="submission" date="2014-11" db="EMBL/GenBank/DDBJ databases">
        <authorList>
            <person name="Otto D Thomas"/>
            <person name="Naeem Raeece"/>
        </authorList>
    </citation>
    <scope>NUCLEOTIDE SEQUENCE</scope>
</reference>